<reference evidence="7" key="1">
    <citation type="submission" date="2019-10" db="EMBL/GenBank/DDBJ databases">
        <title>Draft genome sequence of Panacibacter sp. KCS-6.</title>
        <authorList>
            <person name="Yim K.J."/>
        </authorList>
    </citation>
    <scope>NUCLEOTIDE SEQUENCE</scope>
    <source>
        <strain evidence="7">KCS-6</strain>
    </source>
</reference>
<keyword evidence="3" id="KW-0597">Phosphoprotein</keyword>
<dbReference type="Pfam" id="PF00512">
    <property type="entry name" value="HisKA"/>
    <property type="match status" value="1"/>
</dbReference>
<dbReference type="InterPro" id="IPR036890">
    <property type="entry name" value="HATPase_C_sf"/>
</dbReference>
<evidence type="ECO:0000313" key="8">
    <source>
        <dbReference type="Proteomes" id="UP000598971"/>
    </source>
</evidence>
<dbReference type="SUPFAM" id="SSF55781">
    <property type="entry name" value="GAF domain-like"/>
    <property type="match status" value="1"/>
</dbReference>
<dbReference type="InterPro" id="IPR029016">
    <property type="entry name" value="GAF-like_dom_sf"/>
</dbReference>
<dbReference type="EC" id="2.7.13.3" evidence="2"/>
<dbReference type="PRINTS" id="PR00344">
    <property type="entry name" value="BCTRLSENSOR"/>
</dbReference>
<dbReference type="PANTHER" id="PTHR43047">
    <property type="entry name" value="TWO-COMPONENT HISTIDINE PROTEIN KINASE"/>
    <property type="match status" value="1"/>
</dbReference>
<dbReference type="Gene3D" id="1.10.287.130">
    <property type="match status" value="1"/>
</dbReference>
<protein>
    <recommendedName>
        <fullName evidence="2">histidine kinase</fullName>
        <ecNumber evidence="2">2.7.13.3</ecNumber>
    </recommendedName>
</protein>
<dbReference type="InterPro" id="IPR005467">
    <property type="entry name" value="His_kinase_dom"/>
</dbReference>
<accession>A0A8J8JS31</accession>
<dbReference type="GO" id="GO:0009927">
    <property type="term" value="F:histidine phosphotransfer kinase activity"/>
    <property type="evidence" value="ECO:0007669"/>
    <property type="project" value="TreeGrafter"/>
</dbReference>
<feature type="domain" description="Histidine kinase" evidence="6">
    <location>
        <begin position="181"/>
        <end position="404"/>
    </location>
</feature>
<dbReference type="InterPro" id="IPR003661">
    <property type="entry name" value="HisK_dim/P_dom"/>
</dbReference>
<dbReference type="GO" id="GO:0000155">
    <property type="term" value="F:phosphorelay sensor kinase activity"/>
    <property type="evidence" value="ECO:0007669"/>
    <property type="project" value="InterPro"/>
</dbReference>
<evidence type="ECO:0000313" key="7">
    <source>
        <dbReference type="EMBL" id="NNV54303.1"/>
    </source>
</evidence>
<dbReference type="Gene3D" id="3.30.565.10">
    <property type="entry name" value="Histidine kinase-like ATPase, C-terminal domain"/>
    <property type="match status" value="1"/>
</dbReference>
<dbReference type="PROSITE" id="PS50109">
    <property type="entry name" value="HIS_KIN"/>
    <property type="match status" value="1"/>
</dbReference>
<dbReference type="EMBL" id="WHPF01000002">
    <property type="protein sequence ID" value="NNV54303.1"/>
    <property type="molecule type" value="Genomic_DNA"/>
</dbReference>
<keyword evidence="4" id="KW-0808">Transferase</keyword>
<dbReference type="CDD" id="cd00082">
    <property type="entry name" value="HisKA"/>
    <property type="match status" value="1"/>
</dbReference>
<dbReference type="InterPro" id="IPR004358">
    <property type="entry name" value="Sig_transdc_His_kin-like_C"/>
</dbReference>
<dbReference type="GO" id="GO:0005886">
    <property type="term" value="C:plasma membrane"/>
    <property type="evidence" value="ECO:0007669"/>
    <property type="project" value="TreeGrafter"/>
</dbReference>
<dbReference type="Pfam" id="PF02518">
    <property type="entry name" value="HATPase_c"/>
    <property type="match status" value="1"/>
</dbReference>
<dbReference type="Gene3D" id="3.30.450.40">
    <property type="match status" value="1"/>
</dbReference>
<dbReference type="InterPro" id="IPR036097">
    <property type="entry name" value="HisK_dim/P_sf"/>
</dbReference>
<evidence type="ECO:0000256" key="2">
    <source>
        <dbReference type="ARBA" id="ARBA00012438"/>
    </source>
</evidence>
<dbReference type="SUPFAM" id="SSF47384">
    <property type="entry name" value="Homodimeric domain of signal transducing histidine kinase"/>
    <property type="match status" value="1"/>
</dbReference>
<comment type="catalytic activity">
    <reaction evidence="1">
        <text>ATP + protein L-histidine = ADP + protein N-phospho-L-histidine.</text>
        <dbReference type="EC" id="2.7.13.3"/>
    </reaction>
</comment>
<evidence type="ECO:0000256" key="4">
    <source>
        <dbReference type="ARBA" id="ARBA00022679"/>
    </source>
</evidence>
<dbReference type="Proteomes" id="UP000598971">
    <property type="component" value="Unassembled WGS sequence"/>
</dbReference>
<evidence type="ECO:0000256" key="3">
    <source>
        <dbReference type="ARBA" id="ARBA00022553"/>
    </source>
</evidence>
<dbReference type="SUPFAM" id="SSF55874">
    <property type="entry name" value="ATPase domain of HSP90 chaperone/DNA topoisomerase II/histidine kinase"/>
    <property type="match status" value="1"/>
</dbReference>
<dbReference type="AlphaFoldDB" id="A0A8J8JS31"/>
<evidence type="ECO:0000256" key="5">
    <source>
        <dbReference type="ARBA" id="ARBA00022777"/>
    </source>
</evidence>
<dbReference type="RefSeq" id="WP_171606229.1">
    <property type="nucleotide sequence ID" value="NZ_WHPF01000002.1"/>
</dbReference>
<keyword evidence="8" id="KW-1185">Reference proteome</keyword>
<dbReference type="SMART" id="SM00387">
    <property type="entry name" value="HATPase_c"/>
    <property type="match status" value="1"/>
</dbReference>
<evidence type="ECO:0000259" key="6">
    <source>
        <dbReference type="PROSITE" id="PS50109"/>
    </source>
</evidence>
<keyword evidence="5 7" id="KW-0418">Kinase</keyword>
<name>A0A8J8JS31_9BACT</name>
<comment type="caution">
    <text evidence="7">The sequence shown here is derived from an EMBL/GenBank/DDBJ whole genome shotgun (WGS) entry which is preliminary data.</text>
</comment>
<dbReference type="PANTHER" id="PTHR43047:SF72">
    <property type="entry name" value="OSMOSENSING HISTIDINE PROTEIN KINASE SLN1"/>
    <property type="match status" value="1"/>
</dbReference>
<dbReference type="InterPro" id="IPR003594">
    <property type="entry name" value="HATPase_dom"/>
</dbReference>
<proteinExistence type="predicted"/>
<sequence length="405" mass="45042">MENTDLLTEEKLLNGQLQLSEYDVDYSVSNTYLQNLSKLAASIAGTEISFINLLDSYTQWTISNYGFPLTQMPVEDSVCQYTIRQEQLEVKNLALDDRFSNKDYVTGYPKLKYYFGIPLQTEEGNNIGALCVLDKGDVELTNEKVLQLKAIANEIVSRLKIEHQMSLLKDKITTSEKVQKKLAHDIRGPIGGVIGLSQLILRKAENITREQITQYVSLIEKSSTSLIDLVNEILNTDNNVIKIATTDELNVFNLSILREKLLRLYTPQAILKNIEYHVQITDGNAEAGFSKSKVLQIAGNVISNAIKFTPHFGKVLVELQLQDEPHFNVLQINITDSGVGLTKDNIKELMEGASVSQTGTSGEKGFGLGLNIVKHLIDSLHGTININSTPGKGTAFEIKLPQKKL</sequence>
<evidence type="ECO:0000256" key="1">
    <source>
        <dbReference type="ARBA" id="ARBA00000085"/>
    </source>
</evidence>
<gene>
    <name evidence="7" type="ORF">GD597_02445</name>
</gene>
<organism evidence="7 8">
    <name type="scientific">Limnovirga soli</name>
    <dbReference type="NCBI Taxonomy" id="2656915"/>
    <lineage>
        <taxon>Bacteria</taxon>
        <taxon>Pseudomonadati</taxon>
        <taxon>Bacteroidota</taxon>
        <taxon>Chitinophagia</taxon>
        <taxon>Chitinophagales</taxon>
        <taxon>Chitinophagaceae</taxon>
        <taxon>Limnovirga</taxon>
    </lineage>
</organism>